<dbReference type="EMBL" id="ACLR01000182">
    <property type="protein sequence ID" value="EEK16338.1"/>
    <property type="molecule type" value="Genomic_DNA"/>
</dbReference>
<evidence type="ECO:0000256" key="1">
    <source>
        <dbReference type="SAM" id="Phobius"/>
    </source>
</evidence>
<proteinExistence type="predicted"/>
<comment type="caution">
    <text evidence="2">The sequence shown here is derived from an EMBL/GenBank/DDBJ whole genome shotgun (WGS) entry which is preliminary data.</text>
</comment>
<dbReference type="Pfam" id="PF03929">
    <property type="entry name" value="PepSY_TM"/>
    <property type="match status" value="1"/>
</dbReference>
<dbReference type="OrthoDB" id="9760788at2"/>
<keyword evidence="1" id="KW-1133">Transmembrane helix</keyword>
<dbReference type="InterPro" id="IPR005625">
    <property type="entry name" value="PepSY-ass_TM"/>
</dbReference>
<dbReference type="Proteomes" id="UP000003303">
    <property type="component" value="Unassembled WGS sequence"/>
</dbReference>
<dbReference type="PANTHER" id="PTHR34219">
    <property type="entry name" value="IRON-REGULATED INNER MEMBRANE PROTEIN-RELATED"/>
    <property type="match status" value="1"/>
</dbReference>
<organism evidence="2 3">
    <name type="scientific">Porphyromonas uenonis 60-3</name>
    <dbReference type="NCBI Taxonomy" id="596327"/>
    <lineage>
        <taxon>Bacteria</taxon>
        <taxon>Pseudomonadati</taxon>
        <taxon>Bacteroidota</taxon>
        <taxon>Bacteroidia</taxon>
        <taxon>Bacteroidales</taxon>
        <taxon>Porphyromonadaceae</taxon>
        <taxon>Porphyromonas</taxon>
    </lineage>
</organism>
<keyword evidence="1" id="KW-0812">Transmembrane</keyword>
<dbReference type="STRING" id="596327.PORUE0001_0423"/>
<gene>
    <name evidence="2" type="ORF">PORUE0001_0423</name>
</gene>
<dbReference type="RefSeq" id="WP_007365779.1">
    <property type="nucleotide sequence ID" value="NZ_ACLR01000182.1"/>
</dbReference>
<accession>C2MDA2</accession>
<sequence>MRWLHKVLGTVCAPLFLLWLISGGVMIFCSFPRLGDKDLPLQDTLAASAALPSEATLQAKLQPGEELTALALTTHCGEPVWRVETSEGGYLWHADSLLTTATASVPEAWYEQYASRFSSAPIVAVDTIRHIDTWTPYPRVKKDLPLYRYRFDDPEGTYLYLSSQTGDAVQFCTRSERIGASCGTIPHMFYYWWLRQNRTVWLWVISIFASLAVIAAFTGLYLGIRLYLRMWRRTKRLRSPYKRQKTLHWHLVGGVIFGLSLTLFALSGVMSLYDLPSWIVPQHETETKRKEAQQVEAPQLGRSDMYDYRLLLDLGGVQQITWRSYGGHPYYEVQRHGQLESWDALGEAPQPLHLTEEDIKAKLTPVLGTADMQIELMDHYDNYYASLNDKYELPIYRISAQDKESSRLYISPTTGETRYYSLNGRVKKWLYPFCHNLRIGFFAEHPTLRIICMLVLVLGGLVVSVSGVVLGFRYLSRVIRRAKSRRSKNKR</sequence>
<feature type="transmembrane region" description="Helical" evidence="1">
    <location>
        <begin position="448"/>
        <end position="475"/>
    </location>
</feature>
<keyword evidence="1" id="KW-0472">Membrane</keyword>
<evidence type="ECO:0000313" key="2">
    <source>
        <dbReference type="EMBL" id="EEK16338.1"/>
    </source>
</evidence>
<evidence type="ECO:0000313" key="3">
    <source>
        <dbReference type="Proteomes" id="UP000003303"/>
    </source>
</evidence>
<reference evidence="2 3" key="1">
    <citation type="submission" date="2009-04" db="EMBL/GenBank/DDBJ databases">
        <authorList>
            <person name="Sebastian Y."/>
            <person name="Madupu R."/>
            <person name="Durkin A.S."/>
            <person name="Torralba M."/>
            <person name="Methe B."/>
            <person name="Sutton G.G."/>
            <person name="Strausberg R.L."/>
            <person name="Nelson K.E."/>
        </authorList>
    </citation>
    <scope>NUCLEOTIDE SEQUENCE [LARGE SCALE GENOMIC DNA]</scope>
    <source>
        <strain evidence="2 3">60-3</strain>
    </source>
</reference>
<feature type="transmembrane region" description="Helical" evidence="1">
    <location>
        <begin position="200"/>
        <end position="228"/>
    </location>
</feature>
<protein>
    <submittedName>
        <fullName evidence="2">PepSY domain protein</fullName>
    </submittedName>
</protein>
<feature type="transmembrane region" description="Helical" evidence="1">
    <location>
        <begin position="249"/>
        <end position="273"/>
    </location>
</feature>
<dbReference type="PANTHER" id="PTHR34219:SF6">
    <property type="entry name" value="BLR3280 PROTEIN"/>
    <property type="match status" value="1"/>
</dbReference>
<dbReference type="eggNOG" id="COG3182">
    <property type="taxonomic scope" value="Bacteria"/>
</dbReference>
<name>C2MDA2_9PORP</name>
<dbReference type="AlphaFoldDB" id="C2MDA2"/>
<keyword evidence="3" id="KW-1185">Reference proteome</keyword>